<dbReference type="InParanoid" id="A0A1Y1UHJ1"/>
<dbReference type="GeneID" id="33557691"/>
<keyword evidence="2" id="KW-1185">Reference proteome</keyword>
<comment type="caution">
    <text evidence="1">The sequence shown here is derived from an EMBL/GenBank/DDBJ whole genome shotgun (WGS) entry which is preliminary data.</text>
</comment>
<organism evidence="1 2">
    <name type="scientific">Kockovaella imperatae</name>
    <dbReference type="NCBI Taxonomy" id="4999"/>
    <lineage>
        <taxon>Eukaryota</taxon>
        <taxon>Fungi</taxon>
        <taxon>Dikarya</taxon>
        <taxon>Basidiomycota</taxon>
        <taxon>Agaricomycotina</taxon>
        <taxon>Tremellomycetes</taxon>
        <taxon>Tremellales</taxon>
        <taxon>Cuniculitremaceae</taxon>
        <taxon>Kockovaella</taxon>
    </lineage>
</organism>
<proteinExistence type="predicted"/>
<dbReference type="EMBL" id="NBSH01000006">
    <property type="protein sequence ID" value="ORX37459.1"/>
    <property type="molecule type" value="Genomic_DNA"/>
</dbReference>
<sequence>MAPSFEVSPLKCCCVTPSLSWPSMLVLAFDAMDVSGAYTVNCCVCTVFMGHPHIAHLASLPPTSLSFLVTDPPAQPPSRL</sequence>
<reference evidence="1 2" key="1">
    <citation type="submission" date="2017-03" db="EMBL/GenBank/DDBJ databases">
        <title>Widespread Adenine N6-methylation of Active Genes in Fungi.</title>
        <authorList>
            <consortium name="DOE Joint Genome Institute"/>
            <person name="Mondo S.J."/>
            <person name="Dannebaum R.O."/>
            <person name="Kuo R.C."/>
            <person name="Louie K.B."/>
            <person name="Bewick A.J."/>
            <person name="Labutti K."/>
            <person name="Haridas S."/>
            <person name="Kuo A."/>
            <person name="Salamov A."/>
            <person name="Ahrendt S.R."/>
            <person name="Lau R."/>
            <person name="Bowen B.P."/>
            <person name="Lipzen A."/>
            <person name="Sullivan W."/>
            <person name="Andreopoulos W.B."/>
            <person name="Clum A."/>
            <person name="Lindquist E."/>
            <person name="Daum C."/>
            <person name="Northen T.R."/>
            <person name="Ramamoorthy G."/>
            <person name="Schmitz R.J."/>
            <person name="Gryganskyi A."/>
            <person name="Culley D."/>
            <person name="Magnuson J."/>
            <person name="James T.Y."/>
            <person name="O'Malley M.A."/>
            <person name="Stajich J.E."/>
            <person name="Spatafora J.W."/>
            <person name="Visel A."/>
            <person name="Grigoriev I.V."/>
        </authorList>
    </citation>
    <scope>NUCLEOTIDE SEQUENCE [LARGE SCALE GENOMIC DNA]</scope>
    <source>
        <strain evidence="1 2">NRRL Y-17943</strain>
    </source>
</reference>
<evidence type="ECO:0000313" key="1">
    <source>
        <dbReference type="EMBL" id="ORX37459.1"/>
    </source>
</evidence>
<evidence type="ECO:0000313" key="2">
    <source>
        <dbReference type="Proteomes" id="UP000193218"/>
    </source>
</evidence>
<gene>
    <name evidence="1" type="ORF">BD324DRAFT_626313</name>
</gene>
<dbReference type="Proteomes" id="UP000193218">
    <property type="component" value="Unassembled WGS sequence"/>
</dbReference>
<dbReference type="AlphaFoldDB" id="A0A1Y1UHJ1"/>
<dbReference type="RefSeq" id="XP_021871497.1">
    <property type="nucleotide sequence ID" value="XM_022015882.1"/>
</dbReference>
<accession>A0A1Y1UHJ1</accession>
<name>A0A1Y1UHJ1_9TREE</name>
<protein>
    <submittedName>
        <fullName evidence="1">Uncharacterized protein</fullName>
    </submittedName>
</protein>